<dbReference type="STRING" id="478744.SAMN05444359_13328"/>
<evidence type="ECO:0000256" key="1">
    <source>
        <dbReference type="ARBA" id="ARBA00004141"/>
    </source>
</evidence>
<feature type="transmembrane region" description="Helical" evidence="6">
    <location>
        <begin position="443"/>
        <end position="462"/>
    </location>
</feature>
<evidence type="ECO:0000256" key="3">
    <source>
        <dbReference type="ARBA" id="ARBA00022960"/>
    </source>
</evidence>
<evidence type="ECO:0000256" key="2">
    <source>
        <dbReference type="ARBA" id="ARBA00022692"/>
    </source>
</evidence>
<dbReference type="Pfam" id="PF01098">
    <property type="entry name" value="FTSW_RODA_SPOVE"/>
    <property type="match status" value="2"/>
</dbReference>
<keyword evidence="5 6" id="KW-0472">Membrane</keyword>
<feature type="transmembrane region" description="Helical" evidence="6">
    <location>
        <begin position="211"/>
        <end position="228"/>
    </location>
</feature>
<dbReference type="EMBL" id="FOFB01000033">
    <property type="protein sequence ID" value="SER30191.1"/>
    <property type="molecule type" value="Genomic_DNA"/>
</dbReference>
<reference evidence="8" key="1">
    <citation type="submission" date="2016-10" db="EMBL/GenBank/DDBJ databases">
        <authorList>
            <person name="Varghese N."/>
            <person name="Submissions S."/>
        </authorList>
    </citation>
    <scope>NUCLEOTIDE SEQUENCE [LARGE SCALE GENOMIC DNA]</scope>
    <source>
        <strain evidence="8">DSM 24740</strain>
    </source>
</reference>
<dbReference type="AlphaFoldDB" id="A0A1H9N2Z7"/>
<keyword evidence="8" id="KW-1185">Reference proteome</keyword>
<evidence type="ECO:0000313" key="7">
    <source>
        <dbReference type="EMBL" id="SER30191.1"/>
    </source>
</evidence>
<feature type="transmembrane region" description="Helical" evidence="6">
    <location>
        <begin position="147"/>
        <end position="164"/>
    </location>
</feature>
<dbReference type="RefSeq" id="WP_090172714.1">
    <property type="nucleotide sequence ID" value="NZ_FOFB01000033.1"/>
</dbReference>
<protein>
    <submittedName>
        <fullName evidence="7">Rod shape determining protein RodA</fullName>
    </submittedName>
</protein>
<dbReference type="PANTHER" id="PTHR30474:SF1">
    <property type="entry name" value="PEPTIDOGLYCAN GLYCOSYLTRANSFERASE MRDB"/>
    <property type="match status" value="1"/>
</dbReference>
<sequence length="471" mass="51830">MLPNALSRTKTDRLTIILYFLLVIGGLLMIHAVERPPDGYELDYAGMLGTLFGKQLVWFLISIAAWFGINLLIDRSVWVIGAYPIYAGTVLLLLLVLIFGKEINNARSWFSLFGFTFQPSELAKFGTCLAMAAYLSQWSEKMDRPGSILNGVALWAIPAALIILQPDPGSALVFSSFLLVMYREGLPRLLLIFGGFSALMFILGILQPPAILAGGLLMLLIFIMSFFVPRKQWLWIGGAAATAAAAIFLLSQGVGWPVLAGLLAIFIASASYHLLRKNRTVVTVAGIALVWGVLIATLANFTFNNVLMEHQQNRINAWLRPEGMNERGELYNVIQAKLAIAAGGLTGKGRYGGTMTRYDYVPEQETDFIFTAIGEAYGFMGSFTVIMLFLFLLWRLSIIAERQKLTFARAYAYGVVGIILIHVLVNIGMTMGLMPVIGIPLPFLSKGGSSLLSFTIMIAVLLKLDRHRETV</sequence>
<feature type="transmembrane region" description="Helical" evidence="6">
    <location>
        <begin position="233"/>
        <end position="250"/>
    </location>
</feature>
<keyword evidence="2 6" id="KW-0812">Transmembrane</keyword>
<gene>
    <name evidence="7" type="ORF">SAMN05444359_13328</name>
</gene>
<proteinExistence type="predicted"/>
<dbReference type="GO" id="GO:0008360">
    <property type="term" value="P:regulation of cell shape"/>
    <property type="evidence" value="ECO:0007669"/>
    <property type="project" value="UniProtKB-KW"/>
</dbReference>
<keyword evidence="3" id="KW-0133">Cell shape</keyword>
<dbReference type="OrthoDB" id="9768187at2"/>
<comment type="subcellular location">
    <subcellularLocation>
        <location evidence="1">Membrane</location>
        <topology evidence="1">Multi-pass membrane protein</topology>
    </subcellularLocation>
</comment>
<feature type="transmembrane region" description="Helical" evidence="6">
    <location>
        <begin position="376"/>
        <end position="398"/>
    </location>
</feature>
<dbReference type="Proteomes" id="UP000199021">
    <property type="component" value="Unassembled WGS sequence"/>
</dbReference>
<feature type="transmembrane region" description="Helical" evidence="6">
    <location>
        <begin position="282"/>
        <end position="303"/>
    </location>
</feature>
<dbReference type="GO" id="GO:0015648">
    <property type="term" value="F:lipid-linked peptidoglycan transporter activity"/>
    <property type="evidence" value="ECO:0007669"/>
    <property type="project" value="TreeGrafter"/>
</dbReference>
<accession>A0A1H9N2Z7</accession>
<feature type="transmembrane region" description="Helical" evidence="6">
    <location>
        <begin position="185"/>
        <end position="205"/>
    </location>
</feature>
<evidence type="ECO:0000256" key="5">
    <source>
        <dbReference type="ARBA" id="ARBA00023136"/>
    </source>
</evidence>
<dbReference type="GO" id="GO:0051301">
    <property type="term" value="P:cell division"/>
    <property type="evidence" value="ECO:0007669"/>
    <property type="project" value="InterPro"/>
</dbReference>
<keyword evidence="4 6" id="KW-1133">Transmembrane helix</keyword>
<name>A0A1H9N2Z7_9BACT</name>
<evidence type="ECO:0000313" key="8">
    <source>
        <dbReference type="Proteomes" id="UP000199021"/>
    </source>
</evidence>
<feature type="transmembrane region" description="Helical" evidence="6">
    <location>
        <begin position="79"/>
        <end position="100"/>
    </location>
</feature>
<organism evidence="7 8">
    <name type="scientific">Neolewinella agarilytica</name>
    <dbReference type="NCBI Taxonomy" id="478744"/>
    <lineage>
        <taxon>Bacteria</taxon>
        <taxon>Pseudomonadati</taxon>
        <taxon>Bacteroidota</taxon>
        <taxon>Saprospiria</taxon>
        <taxon>Saprospirales</taxon>
        <taxon>Lewinellaceae</taxon>
        <taxon>Neolewinella</taxon>
    </lineage>
</organism>
<feature type="transmembrane region" description="Helical" evidence="6">
    <location>
        <begin position="410"/>
        <end position="437"/>
    </location>
</feature>
<feature type="transmembrane region" description="Helical" evidence="6">
    <location>
        <begin position="16"/>
        <end position="34"/>
    </location>
</feature>
<evidence type="ECO:0000256" key="4">
    <source>
        <dbReference type="ARBA" id="ARBA00022989"/>
    </source>
</evidence>
<dbReference type="GO" id="GO:0032153">
    <property type="term" value="C:cell division site"/>
    <property type="evidence" value="ECO:0007669"/>
    <property type="project" value="TreeGrafter"/>
</dbReference>
<feature type="transmembrane region" description="Helical" evidence="6">
    <location>
        <begin position="256"/>
        <end position="275"/>
    </location>
</feature>
<dbReference type="NCBIfam" id="NF037961">
    <property type="entry name" value="RodA_shape"/>
    <property type="match status" value="1"/>
</dbReference>
<dbReference type="InParanoid" id="A0A1H9N2Z7"/>
<dbReference type="InterPro" id="IPR001182">
    <property type="entry name" value="FtsW/RodA"/>
</dbReference>
<dbReference type="GO" id="GO:0005886">
    <property type="term" value="C:plasma membrane"/>
    <property type="evidence" value="ECO:0007669"/>
    <property type="project" value="TreeGrafter"/>
</dbReference>
<feature type="transmembrane region" description="Helical" evidence="6">
    <location>
        <begin position="55"/>
        <end position="73"/>
    </location>
</feature>
<dbReference type="PANTHER" id="PTHR30474">
    <property type="entry name" value="CELL CYCLE PROTEIN"/>
    <property type="match status" value="1"/>
</dbReference>
<evidence type="ECO:0000256" key="6">
    <source>
        <dbReference type="SAM" id="Phobius"/>
    </source>
</evidence>